<dbReference type="PANTHER" id="PTHR33204">
    <property type="entry name" value="TRANSCRIPTIONAL REGULATOR, MARR FAMILY"/>
    <property type="match status" value="1"/>
</dbReference>
<evidence type="ECO:0000256" key="1">
    <source>
        <dbReference type="ARBA" id="ARBA00023015"/>
    </source>
</evidence>
<keyword evidence="6" id="KW-1185">Reference proteome</keyword>
<evidence type="ECO:0000313" key="5">
    <source>
        <dbReference type="EMBL" id="QXJ35520.1"/>
    </source>
</evidence>
<keyword evidence="1" id="KW-0805">Transcription regulation</keyword>
<accession>A0A8F5GZV7</accession>
<dbReference type="InterPro" id="IPR002577">
    <property type="entry name" value="HTH_HxlR"/>
</dbReference>
<dbReference type="Pfam" id="PF01638">
    <property type="entry name" value="HxlR"/>
    <property type="match status" value="1"/>
</dbReference>
<keyword evidence="2" id="KW-0238">DNA-binding</keyword>
<name>A0A8F5GZV7_9CREN</name>
<evidence type="ECO:0000256" key="2">
    <source>
        <dbReference type="ARBA" id="ARBA00023125"/>
    </source>
</evidence>
<sequence length="96" mass="11228">MKKYTYSILVLLDKYGKLRFNELQRKIFGLTQRSLSIRLKELEKAKLVKRVVETTEPVKVYYMITTEGKAVKNAIQILISLVNLLDNSNNKDEYLC</sequence>
<dbReference type="SUPFAM" id="SSF46785">
    <property type="entry name" value="Winged helix' DNA-binding domain"/>
    <property type="match status" value="1"/>
</dbReference>
<dbReference type="EMBL" id="CP077713">
    <property type="protein sequence ID" value="QXJ35520.1"/>
    <property type="molecule type" value="Genomic_DNA"/>
</dbReference>
<dbReference type="PROSITE" id="PS51118">
    <property type="entry name" value="HTH_HXLR"/>
    <property type="match status" value="1"/>
</dbReference>
<evidence type="ECO:0000259" key="4">
    <source>
        <dbReference type="PROSITE" id="PS51118"/>
    </source>
</evidence>
<dbReference type="Proteomes" id="UP000694036">
    <property type="component" value="Chromosome"/>
</dbReference>
<dbReference type="PANTHER" id="PTHR33204:SF18">
    <property type="entry name" value="TRANSCRIPTIONAL REGULATORY PROTEIN"/>
    <property type="match status" value="1"/>
</dbReference>
<evidence type="ECO:0000256" key="3">
    <source>
        <dbReference type="ARBA" id="ARBA00023163"/>
    </source>
</evidence>
<gene>
    <name evidence="5" type="ORF">J5U22_02067</name>
</gene>
<dbReference type="GO" id="GO:0003677">
    <property type="term" value="F:DNA binding"/>
    <property type="evidence" value="ECO:0007669"/>
    <property type="project" value="UniProtKB-KW"/>
</dbReference>
<reference evidence="5 6" key="1">
    <citation type="journal article" date="2021" name="Environ. Microbiol.">
        <title>New insights into the diversity and evolution of the archaeal mobilome from three complete genomes of Saccharolobus shibatae.</title>
        <authorList>
            <person name="Medvedeva S."/>
            <person name="Brandt D."/>
            <person name="Cvirkaite-Krupovic V."/>
            <person name="Liu Y."/>
            <person name="Severinov K."/>
            <person name="Ishino S."/>
            <person name="Ishino Y."/>
            <person name="Prangishvili D."/>
            <person name="Kalinowski J."/>
            <person name="Krupovic M."/>
        </authorList>
    </citation>
    <scope>NUCLEOTIDE SEQUENCE [LARGE SCALE GENOMIC DNA]</scope>
    <source>
        <strain evidence="5 6">S38A</strain>
    </source>
</reference>
<dbReference type="AlphaFoldDB" id="A0A8F5GZV7"/>
<evidence type="ECO:0000313" key="6">
    <source>
        <dbReference type="Proteomes" id="UP000694036"/>
    </source>
</evidence>
<feature type="domain" description="HTH hxlR-type" evidence="4">
    <location>
        <begin position="1"/>
        <end position="90"/>
    </location>
</feature>
<dbReference type="InterPro" id="IPR036388">
    <property type="entry name" value="WH-like_DNA-bd_sf"/>
</dbReference>
<organism evidence="5 6">
    <name type="scientific">Saccharolobus shibatae</name>
    <dbReference type="NCBI Taxonomy" id="2286"/>
    <lineage>
        <taxon>Archaea</taxon>
        <taxon>Thermoproteota</taxon>
        <taxon>Thermoprotei</taxon>
        <taxon>Sulfolobales</taxon>
        <taxon>Sulfolobaceae</taxon>
        <taxon>Saccharolobus</taxon>
    </lineage>
</organism>
<proteinExistence type="predicted"/>
<dbReference type="InterPro" id="IPR036390">
    <property type="entry name" value="WH_DNA-bd_sf"/>
</dbReference>
<protein>
    <submittedName>
        <fullName evidence="5">Transcriptional regulator, HxlR family</fullName>
    </submittedName>
</protein>
<dbReference type="Gene3D" id="1.10.10.10">
    <property type="entry name" value="Winged helix-like DNA-binding domain superfamily/Winged helix DNA-binding domain"/>
    <property type="match status" value="1"/>
</dbReference>
<keyword evidence="3" id="KW-0804">Transcription</keyword>